<dbReference type="HOGENOM" id="CLU_103369_0_0_3"/>
<feature type="transmembrane region" description="Helical" evidence="1">
    <location>
        <begin position="101"/>
        <end position="125"/>
    </location>
</feature>
<organism evidence="2 3">
    <name type="scientific">Cyanobium gracile (strain ATCC 27147 / PCC 6307)</name>
    <dbReference type="NCBI Taxonomy" id="292564"/>
    <lineage>
        <taxon>Bacteria</taxon>
        <taxon>Bacillati</taxon>
        <taxon>Cyanobacteriota</taxon>
        <taxon>Cyanophyceae</taxon>
        <taxon>Synechococcales</taxon>
        <taxon>Prochlorococcaceae</taxon>
        <taxon>Cyanobium</taxon>
    </lineage>
</organism>
<feature type="transmembrane region" description="Helical" evidence="1">
    <location>
        <begin position="77"/>
        <end position="95"/>
    </location>
</feature>
<sequence length="230" mass="23864">MPAAGMTATGMTATGMTATGMTVTDWFALLHPVLIILFVYPVVGATIRLGILARERRLDINPLPPTVGVEHTDHGRWVTSGVVVAVLIAMAATYARGGAVVVGGSGTGVALLLAGVGCLVSCLALWRAKGAGLRAGFALICWLGLLTLGAQPALWHLGRSPFDGSVWGSHYWSGVLLCGLLLFAMAAAPETLRSPRMRRLHVSAAFLTALLLAVQAISGSRDLLGMALGQ</sequence>
<feature type="transmembrane region" description="Helical" evidence="1">
    <location>
        <begin position="170"/>
        <end position="188"/>
    </location>
</feature>
<proteinExistence type="predicted"/>
<dbReference type="Pfam" id="PF13301">
    <property type="entry name" value="DUF4079"/>
    <property type="match status" value="1"/>
</dbReference>
<feature type="transmembrane region" description="Helical" evidence="1">
    <location>
        <begin position="26"/>
        <end position="47"/>
    </location>
</feature>
<dbReference type="eggNOG" id="ENOG5031YIE">
    <property type="taxonomic scope" value="Bacteria"/>
</dbReference>
<accession>K9PAC1</accession>
<dbReference type="EMBL" id="CP003495">
    <property type="protein sequence ID" value="AFY30075.1"/>
    <property type="molecule type" value="Genomic_DNA"/>
</dbReference>
<evidence type="ECO:0000256" key="1">
    <source>
        <dbReference type="SAM" id="Phobius"/>
    </source>
</evidence>
<gene>
    <name evidence="2" type="ordered locus">Cyagr_2991</name>
</gene>
<feature type="transmembrane region" description="Helical" evidence="1">
    <location>
        <begin position="200"/>
        <end position="218"/>
    </location>
</feature>
<evidence type="ECO:0000313" key="3">
    <source>
        <dbReference type="Proteomes" id="UP000010388"/>
    </source>
</evidence>
<keyword evidence="1" id="KW-0472">Membrane</keyword>
<dbReference type="KEGG" id="cgc:Cyagr_2991"/>
<dbReference type="PATRIC" id="fig|292564.3.peg.2838"/>
<protein>
    <recommendedName>
        <fullName evidence="4">DUF4079 domain-containing protein</fullName>
    </recommendedName>
</protein>
<keyword evidence="1" id="KW-0812">Transmembrane</keyword>
<dbReference type="STRING" id="292564.Cyagr_2991"/>
<feature type="transmembrane region" description="Helical" evidence="1">
    <location>
        <begin position="137"/>
        <end position="158"/>
    </location>
</feature>
<evidence type="ECO:0008006" key="4">
    <source>
        <dbReference type="Google" id="ProtNLM"/>
    </source>
</evidence>
<reference evidence="3" key="1">
    <citation type="journal article" date="2013" name="Proc. Natl. Acad. Sci. U.S.A.">
        <title>Improving the coverage of the cyanobacterial phylum using diversity-driven genome sequencing.</title>
        <authorList>
            <person name="Shih P.M."/>
            <person name="Wu D."/>
            <person name="Latifi A."/>
            <person name="Axen S.D."/>
            <person name="Fewer D.P."/>
            <person name="Talla E."/>
            <person name="Calteau A."/>
            <person name="Cai F."/>
            <person name="Tandeau de Marsac N."/>
            <person name="Rippka R."/>
            <person name="Herdman M."/>
            <person name="Sivonen K."/>
            <person name="Coursin T."/>
            <person name="Laurent T."/>
            <person name="Goodwin L."/>
            <person name="Nolan M."/>
            <person name="Davenport K.W."/>
            <person name="Han C.S."/>
            <person name="Rubin E.M."/>
            <person name="Eisen J.A."/>
            <person name="Woyke T."/>
            <person name="Gugger M."/>
            <person name="Kerfeld C.A."/>
        </authorList>
    </citation>
    <scope>NUCLEOTIDE SEQUENCE [LARGE SCALE GENOMIC DNA]</scope>
    <source>
        <strain evidence="3">ATCC 27147 / PCC 6307</strain>
    </source>
</reference>
<dbReference type="InterPro" id="IPR025067">
    <property type="entry name" value="DUF4079"/>
</dbReference>
<dbReference type="Proteomes" id="UP000010388">
    <property type="component" value="Chromosome"/>
</dbReference>
<name>K9PAC1_CYAGP</name>
<evidence type="ECO:0000313" key="2">
    <source>
        <dbReference type="EMBL" id="AFY30075.1"/>
    </source>
</evidence>
<dbReference type="AlphaFoldDB" id="K9PAC1"/>
<keyword evidence="1" id="KW-1133">Transmembrane helix</keyword>